<dbReference type="RefSeq" id="WP_109626304.1">
    <property type="nucleotide sequence ID" value="NZ_JANKBI010000003.1"/>
</dbReference>
<accession>A0AB73T5S0</accession>
<feature type="transmembrane region" description="Helical" evidence="1">
    <location>
        <begin position="217"/>
        <end position="235"/>
    </location>
</feature>
<feature type="transmembrane region" description="Helical" evidence="1">
    <location>
        <begin position="247"/>
        <end position="271"/>
    </location>
</feature>
<reference evidence="2 3" key="1">
    <citation type="submission" date="2018-05" db="EMBL/GenBank/DDBJ databases">
        <authorList>
            <person name="Goeker M."/>
            <person name="Huntemann M."/>
            <person name="Clum A."/>
            <person name="Pillay M."/>
            <person name="Palaniappan K."/>
            <person name="Varghese N."/>
            <person name="Mikhailova N."/>
            <person name="Stamatis D."/>
            <person name="Reddy T."/>
            <person name="Daum C."/>
            <person name="Shapiro N."/>
            <person name="Ivanova N."/>
            <person name="Kyrpides N."/>
            <person name="Woyke T."/>
        </authorList>
    </citation>
    <scope>NUCLEOTIDE SEQUENCE [LARGE SCALE GENOMIC DNA]</scope>
    <source>
        <strain evidence="2 3">DSM 26524</strain>
    </source>
</reference>
<protein>
    <recommendedName>
        <fullName evidence="4">ABC transporter permease</fullName>
    </recommendedName>
</protein>
<proteinExistence type="predicted"/>
<evidence type="ECO:0008006" key="4">
    <source>
        <dbReference type="Google" id="ProtNLM"/>
    </source>
</evidence>
<feature type="transmembrane region" description="Helical" evidence="1">
    <location>
        <begin position="76"/>
        <end position="93"/>
    </location>
</feature>
<dbReference type="EMBL" id="QGGY01000005">
    <property type="protein sequence ID" value="PWJ76249.1"/>
    <property type="molecule type" value="Genomic_DNA"/>
</dbReference>
<organism evidence="2 3">
    <name type="scientific">Murimonas intestini</name>
    <dbReference type="NCBI Taxonomy" id="1337051"/>
    <lineage>
        <taxon>Bacteria</taxon>
        <taxon>Bacillati</taxon>
        <taxon>Bacillota</taxon>
        <taxon>Clostridia</taxon>
        <taxon>Lachnospirales</taxon>
        <taxon>Lachnospiraceae</taxon>
        <taxon>Murimonas</taxon>
    </lineage>
</organism>
<dbReference type="AlphaFoldDB" id="A0AB73T5S0"/>
<evidence type="ECO:0000313" key="3">
    <source>
        <dbReference type="Proteomes" id="UP000245412"/>
    </source>
</evidence>
<feature type="transmembrane region" description="Helical" evidence="1">
    <location>
        <begin position="18"/>
        <end position="40"/>
    </location>
</feature>
<dbReference type="Proteomes" id="UP000245412">
    <property type="component" value="Unassembled WGS sequence"/>
</dbReference>
<keyword evidence="3" id="KW-1185">Reference proteome</keyword>
<evidence type="ECO:0000256" key="1">
    <source>
        <dbReference type="SAM" id="Phobius"/>
    </source>
</evidence>
<keyword evidence="1" id="KW-0472">Membrane</keyword>
<gene>
    <name evidence="2" type="ORF">C7383_105286</name>
</gene>
<feature type="transmembrane region" description="Helical" evidence="1">
    <location>
        <begin position="187"/>
        <end position="210"/>
    </location>
</feature>
<evidence type="ECO:0000313" key="2">
    <source>
        <dbReference type="EMBL" id="PWJ76249.1"/>
    </source>
</evidence>
<sequence length="284" mass="31766">MKYTNLLITDFKSIRKRFLCQLAICFCAFLILCTIYGSMIHMGNQFGLISGKGSIWNLLAYLFMGTKYAKPEDFQFFQVPVLWCLIYLPGLFISNDFTFHILEATGIQQLVRLKARIGWWIEKLILAVLCLIFYIIVFGCALLLYCALSGIPIMGKMDLEIFAYSSSFAPIEEVTGLYWVFRLIGCPILVLFTLMFLQFAVGILAGPLLGFLASSSWLVSSTVYASPFLIGNLGMVLRDKSITDTGIQAGGCVAVCVSAIILCLFLICIAARRKDYLSKEQEDT</sequence>
<comment type="caution">
    <text evidence="2">The sequence shown here is derived from an EMBL/GenBank/DDBJ whole genome shotgun (WGS) entry which is preliminary data.</text>
</comment>
<keyword evidence="1" id="KW-0812">Transmembrane</keyword>
<keyword evidence="1" id="KW-1133">Transmembrane helix</keyword>
<name>A0AB73T5S0_9FIRM</name>
<feature type="transmembrane region" description="Helical" evidence="1">
    <location>
        <begin position="124"/>
        <end position="149"/>
    </location>
</feature>